<dbReference type="AlphaFoldDB" id="A0A1B2J6Q9"/>
<sequence length="125" mass="13999">MHSCVKIVKAIISIYTASSYFPMTELQSDHQLAQFVLICYPLLRFISIFFILALGLKKTLRSPKLDPLVVRSHLPANQFTSLQQTISASWATDNYILCAPLLGLSLELGNLAKLELLVKQSFICI</sequence>
<evidence type="ECO:0000313" key="3">
    <source>
        <dbReference type="Proteomes" id="UP000094565"/>
    </source>
</evidence>
<evidence type="ECO:0000256" key="1">
    <source>
        <dbReference type="SAM" id="Phobius"/>
    </source>
</evidence>
<keyword evidence="1" id="KW-0812">Transmembrane</keyword>
<protein>
    <submittedName>
        <fullName evidence="2">BA75_01567T0</fullName>
    </submittedName>
</protein>
<organism evidence="2 3">
    <name type="scientific">Komagataella pastoris</name>
    <name type="common">Yeast</name>
    <name type="synonym">Pichia pastoris</name>
    <dbReference type="NCBI Taxonomy" id="4922"/>
    <lineage>
        <taxon>Eukaryota</taxon>
        <taxon>Fungi</taxon>
        <taxon>Dikarya</taxon>
        <taxon>Ascomycota</taxon>
        <taxon>Saccharomycotina</taxon>
        <taxon>Pichiomycetes</taxon>
        <taxon>Pichiales</taxon>
        <taxon>Pichiaceae</taxon>
        <taxon>Komagataella</taxon>
    </lineage>
</organism>
<keyword evidence="1" id="KW-1133">Transmembrane helix</keyword>
<dbReference type="Proteomes" id="UP000094565">
    <property type="component" value="Chromosome 1"/>
</dbReference>
<accession>A0A1B2J6Q9</accession>
<keyword evidence="3" id="KW-1185">Reference proteome</keyword>
<proteinExistence type="predicted"/>
<reference evidence="2 3" key="1">
    <citation type="submission" date="2016-02" db="EMBL/GenBank/DDBJ databases">
        <title>Comparative genomic and transcriptomic foundation for Pichia pastoris.</title>
        <authorList>
            <person name="Love K.R."/>
            <person name="Shah K.A."/>
            <person name="Whittaker C.A."/>
            <person name="Wu J."/>
            <person name="Bartlett M.C."/>
            <person name="Ma D."/>
            <person name="Leeson R.L."/>
            <person name="Priest M."/>
            <person name="Young S.K."/>
            <person name="Love J.C."/>
        </authorList>
    </citation>
    <scope>NUCLEOTIDE SEQUENCE [LARGE SCALE GENOMIC DNA]</scope>
    <source>
        <strain evidence="2 3">ATCC 28485</strain>
    </source>
</reference>
<evidence type="ECO:0000313" key="2">
    <source>
        <dbReference type="EMBL" id="ANZ73672.1"/>
    </source>
</evidence>
<name>A0A1B2J6Q9_PICPA</name>
<keyword evidence="1" id="KW-0472">Membrane</keyword>
<feature type="transmembrane region" description="Helical" evidence="1">
    <location>
        <begin position="32"/>
        <end position="56"/>
    </location>
</feature>
<dbReference type="EMBL" id="CP014584">
    <property type="protein sequence ID" value="ANZ73672.1"/>
    <property type="molecule type" value="Genomic_DNA"/>
</dbReference>
<gene>
    <name evidence="2" type="ORF">ATY40_BA7501567</name>
</gene>